<feature type="transmembrane region" description="Helical" evidence="10">
    <location>
        <begin position="757"/>
        <end position="778"/>
    </location>
</feature>
<dbReference type="OrthoDB" id="370884at2759"/>
<evidence type="ECO:0000256" key="5">
    <source>
        <dbReference type="ARBA" id="ARBA00022679"/>
    </source>
</evidence>
<reference evidence="12 13" key="1">
    <citation type="journal article" date="2018" name="MBio">
        <title>Comparative Genomics Reveals the Core Gene Toolbox for the Fungus-Insect Symbiosis.</title>
        <authorList>
            <person name="Wang Y."/>
            <person name="Stata M."/>
            <person name="Wang W."/>
            <person name="Stajich J.E."/>
            <person name="White M.M."/>
            <person name="Moncalvo J.M."/>
        </authorList>
    </citation>
    <scope>NUCLEOTIDE SEQUENCE [LARGE SCALE GENOMIC DNA]</scope>
    <source>
        <strain evidence="12 13">SC-DP-2</strain>
    </source>
</reference>
<feature type="transmembrane region" description="Helical" evidence="10">
    <location>
        <begin position="730"/>
        <end position="751"/>
    </location>
</feature>
<dbReference type="GO" id="GO:0006031">
    <property type="term" value="P:chitin biosynthetic process"/>
    <property type="evidence" value="ECO:0007669"/>
    <property type="project" value="TreeGrafter"/>
</dbReference>
<dbReference type="GO" id="GO:0030428">
    <property type="term" value="C:cell septum"/>
    <property type="evidence" value="ECO:0007669"/>
    <property type="project" value="TreeGrafter"/>
</dbReference>
<sequence>MNEKNGSENPGENEKNVSDEYEVEETFARRLWVKYTWLLTWMIPTFIIRRCGMPRDDIIFAWREKVALCISIFYSWVALLFLIIGLGLILCPRQLVWSSDEVQNHADVKDAFVSLRGEVYDITYFMNQIHGLGMNGASKDQMLTYAGYEINASFPLDVNTACPELMDQFGKQDTANYLSSENVDDISQGWYIHKVGSLANSGEMMDKDFYYKYVLPKMKTFRKGSLVWEMKRLDYYHKELGMFWRVIDGEVFNLNDYFYTSRLPQNQQIQKWKFLNPEIEAIFDDGGSRSTDVSEFWKNTKMSNAVKKMNYNCMKRLFYVGKVDTRRAAKCLFTNYMLFGFAIALVFVVLIKFAASLQFGTKRKPLPVNKYVVCQVPCYTEGEVSLERTLNSLTVLDYNDEKRIIFVVCDGNIVGSGNDKSTPRIVLDILGVDPEYDPPAREYLAIAEGSKQYNRAKVYSGLYDHEGHVVPFIVVVKVGNPYEKSKPGNRGKRDSQILLMAFFNKVFFNLPMTPLELEIYHHMNHIIGIAPNLFDFLFQVDADTLVQPDSLIRLVSACTSDSKIAGICGETRISNEQKSWITMMQVYEYFISHHMAKAFESIFGAVTCLPGCFCMYRLTSHNGKPLLIAPDIVDAYSEKHVDTLHKKNLLSLGEDRYLTTLMLKHFPEFSLKFVRDAKCETIVPEKWSVLMSQRRRWINSTVHNLFELVLIEDLCGFCCFSMRFVVMLDLFGTLTMPTVLIYMGYLVFIAVTKFADVGYISLIILAAVYGLQSIIYILRREWQHVGWMIIYLLCFPLWSFVLPIYSFWHFDDFSWGNTRVVVGEGKRKVITESDFEFDPKSIPLALWKDYEAQLKAFGQLNEPPPNMNTNVIENSSMLYDGLPRAPTRIGSAMSFVPRSLNGTPVPGGLGIYDGMDFMMDPNLNMNNTMGPGIVGVPYQSFQEPMYPQPVLQGQMDSMPVIANALPLENGNMVPGTAAVRGVPGMNNSQIMVPQGLPSEEQVVQAIRYILSTSDMNAISKKTVRDQLSIEFKCDMSAYKDFISETIDMILSSN</sequence>
<proteinExistence type="predicted"/>
<gene>
    <name evidence="12" type="ORF">BB560_003057</name>
</gene>
<dbReference type="Gene3D" id="1.10.10.60">
    <property type="entry name" value="Homeodomain-like"/>
    <property type="match status" value="1"/>
</dbReference>
<dbReference type="Pfam" id="PF03142">
    <property type="entry name" value="Chitin_synth_2"/>
    <property type="match status" value="1"/>
</dbReference>
<organism evidence="12 13">
    <name type="scientific">Smittium megazygosporum</name>
    <dbReference type="NCBI Taxonomy" id="133381"/>
    <lineage>
        <taxon>Eukaryota</taxon>
        <taxon>Fungi</taxon>
        <taxon>Fungi incertae sedis</taxon>
        <taxon>Zoopagomycota</taxon>
        <taxon>Kickxellomycotina</taxon>
        <taxon>Harpellomycetes</taxon>
        <taxon>Harpellales</taxon>
        <taxon>Legeriomycetaceae</taxon>
        <taxon>Smittium</taxon>
    </lineage>
</organism>
<evidence type="ECO:0000256" key="3">
    <source>
        <dbReference type="ARBA" id="ARBA00022475"/>
    </source>
</evidence>
<dbReference type="Pfam" id="PF08766">
    <property type="entry name" value="DEK_C"/>
    <property type="match status" value="1"/>
</dbReference>
<keyword evidence="8 10" id="KW-0472">Membrane</keyword>
<keyword evidence="4" id="KW-0328">Glycosyltransferase</keyword>
<name>A0A2T9ZD14_9FUNG</name>
<accession>A0A2T9ZD14</accession>
<dbReference type="InterPro" id="IPR036400">
    <property type="entry name" value="Cyt_B5-like_heme/steroid_sf"/>
</dbReference>
<dbReference type="PANTHER" id="PTHR22914:SF13">
    <property type="entry name" value="CHITIN SYNTHASE"/>
    <property type="match status" value="1"/>
</dbReference>
<evidence type="ECO:0000256" key="2">
    <source>
        <dbReference type="ARBA" id="ARBA00012543"/>
    </source>
</evidence>
<keyword evidence="6 10" id="KW-0812">Transmembrane</keyword>
<evidence type="ECO:0000256" key="1">
    <source>
        <dbReference type="ARBA" id="ARBA00004651"/>
    </source>
</evidence>
<evidence type="ECO:0000256" key="8">
    <source>
        <dbReference type="ARBA" id="ARBA00023136"/>
    </source>
</evidence>
<dbReference type="InterPro" id="IPR014876">
    <property type="entry name" value="DEK_C"/>
</dbReference>
<dbReference type="AlphaFoldDB" id="A0A2T9ZD14"/>
<evidence type="ECO:0000259" key="11">
    <source>
        <dbReference type="PROSITE" id="PS51998"/>
    </source>
</evidence>
<dbReference type="SUPFAM" id="SSF109715">
    <property type="entry name" value="DEK C-terminal domain"/>
    <property type="match status" value="1"/>
</dbReference>
<dbReference type="PANTHER" id="PTHR22914">
    <property type="entry name" value="CHITIN SYNTHASE"/>
    <property type="match status" value="1"/>
</dbReference>
<dbReference type="PROSITE" id="PS51998">
    <property type="entry name" value="DEK_C"/>
    <property type="match status" value="1"/>
</dbReference>
<dbReference type="GO" id="GO:0031505">
    <property type="term" value="P:fungal-type cell wall organization"/>
    <property type="evidence" value="ECO:0007669"/>
    <property type="project" value="TreeGrafter"/>
</dbReference>
<feature type="transmembrane region" description="Helical" evidence="10">
    <location>
        <begin position="785"/>
        <end position="808"/>
    </location>
</feature>
<evidence type="ECO:0000313" key="12">
    <source>
        <dbReference type="EMBL" id="PVV02488.1"/>
    </source>
</evidence>
<comment type="subcellular location">
    <subcellularLocation>
        <location evidence="1">Cell membrane</location>
        <topology evidence="1">Multi-pass membrane protein</topology>
    </subcellularLocation>
</comment>
<dbReference type="InterPro" id="IPR029044">
    <property type="entry name" value="Nucleotide-diphossugar_trans"/>
</dbReference>
<dbReference type="SUPFAM" id="SSF55856">
    <property type="entry name" value="Cytochrome b5-like heme/steroid binding domain"/>
    <property type="match status" value="1"/>
</dbReference>
<keyword evidence="7 10" id="KW-1133">Transmembrane helix</keyword>
<feature type="transmembrane region" description="Helical" evidence="10">
    <location>
        <begin position="68"/>
        <end position="90"/>
    </location>
</feature>
<dbReference type="Proteomes" id="UP000245609">
    <property type="component" value="Unassembled WGS sequence"/>
</dbReference>
<evidence type="ECO:0000313" key="13">
    <source>
        <dbReference type="Proteomes" id="UP000245609"/>
    </source>
</evidence>
<comment type="caution">
    <text evidence="12">The sequence shown here is derived from an EMBL/GenBank/DDBJ whole genome shotgun (WGS) entry which is preliminary data.</text>
</comment>
<dbReference type="EMBL" id="MBFS01000444">
    <property type="protein sequence ID" value="PVV02488.1"/>
    <property type="molecule type" value="Genomic_DNA"/>
</dbReference>
<feature type="domain" description="DEK-C" evidence="11">
    <location>
        <begin position="996"/>
        <end position="1051"/>
    </location>
</feature>
<dbReference type="GO" id="GO:0005886">
    <property type="term" value="C:plasma membrane"/>
    <property type="evidence" value="ECO:0007669"/>
    <property type="project" value="UniProtKB-SubCell"/>
</dbReference>
<protein>
    <recommendedName>
        <fullName evidence="2">chitin synthase</fullName>
        <ecNumber evidence="2">2.4.1.16</ecNumber>
    </recommendedName>
</protein>
<evidence type="ECO:0000256" key="9">
    <source>
        <dbReference type="ARBA" id="ARBA00023180"/>
    </source>
</evidence>
<dbReference type="Gene3D" id="3.10.120.10">
    <property type="entry name" value="Cytochrome b5-like heme/steroid binding domain"/>
    <property type="match status" value="1"/>
</dbReference>
<evidence type="ECO:0000256" key="6">
    <source>
        <dbReference type="ARBA" id="ARBA00022692"/>
    </source>
</evidence>
<dbReference type="EC" id="2.4.1.16" evidence="2"/>
<dbReference type="InterPro" id="IPR004835">
    <property type="entry name" value="Chitin_synth"/>
</dbReference>
<keyword evidence="3" id="KW-1003">Cell membrane</keyword>
<evidence type="ECO:0000256" key="7">
    <source>
        <dbReference type="ARBA" id="ARBA00022989"/>
    </source>
</evidence>
<dbReference type="SUPFAM" id="SSF53448">
    <property type="entry name" value="Nucleotide-diphospho-sugar transferases"/>
    <property type="match status" value="1"/>
</dbReference>
<dbReference type="GO" id="GO:0004100">
    <property type="term" value="F:chitin synthase activity"/>
    <property type="evidence" value="ECO:0007669"/>
    <property type="project" value="UniProtKB-EC"/>
</dbReference>
<feature type="transmembrane region" description="Helical" evidence="10">
    <location>
        <begin position="31"/>
        <end position="48"/>
    </location>
</feature>
<evidence type="ECO:0000256" key="10">
    <source>
        <dbReference type="SAM" id="Phobius"/>
    </source>
</evidence>
<feature type="transmembrane region" description="Helical" evidence="10">
    <location>
        <begin position="336"/>
        <end position="355"/>
    </location>
</feature>
<keyword evidence="13" id="KW-1185">Reference proteome</keyword>
<dbReference type="STRING" id="133381.A0A2T9ZD14"/>
<evidence type="ECO:0000256" key="4">
    <source>
        <dbReference type="ARBA" id="ARBA00022676"/>
    </source>
</evidence>
<keyword evidence="5" id="KW-0808">Transferase</keyword>
<keyword evidence="9" id="KW-0325">Glycoprotein</keyword>